<organism evidence="1 2">
    <name type="scientific">Alistipes putredinis</name>
    <dbReference type="NCBI Taxonomy" id="28117"/>
    <lineage>
        <taxon>Bacteria</taxon>
        <taxon>Pseudomonadati</taxon>
        <taxon>Bacteroidota</taxon>
        <taxon>Bacteroidia</taxon>
        <taxon>Bacteroidales</taxon>
        <taxon>Rikenellaceae</taxon>
        <taxon>Alistipes</taxon>
    </lineage>
</organism>
<dbReference type="STRING" id="28117.BHV66_03505"/>
<dbReference type="EMBL" id="MNQH01000004">
    <property type="protein sequence ID" value="OKY95644.1"/>
    <property type="molecule type" value="Genomic_DNA"/>
</dbReference>
<proteinExistence type="predicted"/>
<name>A0A1Q6F9S0_9BACT</name>
<evidence type="ECO:0000313" key="2">
    <source>
        <dbReference type="Proteomes" id="UP000187417"/>
    </source>
</evidence>
<sequence length="253" mass="29843">MKIIDIIAILGALAWLPQIFAWIYHWLQKPKIQIFNEEEAEVGFIKFGNAFNIRISFLARKKHALIDNIELELEDKDGAKHNLKWVWYSETFYELQSPTGIATMAKQQNAIAINAYKDVLIEKFIGFQSVIFRENHKQLTYKLNTFIENQRKTGELDINIVKRSSEYNEIIRLYKNSMFWKIGDYKAVCKIHIADTGQIIKKNFKFHISDIEIDTLRKNIDFAHKVIDIEFLTPNEQLEGTWLWAKPKIYELD</sequence>
<dbReference type="RefSeq" id="WP_278339090.1">
    <property type="nucleotide sequence ID" value="NZ_CAJJWD010000011.1"/>
</dbReference>
<dbReference type="AlphaFoldDB" id="A0A1Q6F9S0"/>
<gene>
    <name evidence="1" type="ORF">BHV66_03505</name>
</gene>
<comment type="caution">
    <text evidence="1">The sequence shown here is derived from an EMBL/GenBank/DDBJ whole genome shotgun (WGS) entry which is preliminary data.</text>
</comment>
<reference evidence="1 2" key="1">
    <citation type="journal article" date="2016" name="Nat. Biotechnol.">
        <title>Measurement of bacterial replication rates in microbial communities.</title>
        <authorList>
            <person name="Brown C.T."/>
            <person name="Olm M.R."/>
            <person name="Thomas B.C."/>
            <person name="Banfield J.F."/>
        </authorList>
    </citation>
    <scope>NUCLEOTIDE SEQUENCE [LARGE SCALE GENOMIC DNA]</scope>
    <source>
        <strain evidence="1">CAG:67_53_122</strain>
    </source>
</reference>
<accession>A0A1Q6F9S0</accession>
<dbReference type="Proteomes" id="UP000187417">
    <property type="component" value="Unassembled WGS sequence"/>
</dbReference>
<protein>
    <submittedName>
        <fullName evidence="1">Uncharacterized protein</fullName>
    </submittedName>
</protein>
<evidence type="ECO:0000313" key="1">
    <source>
        <dbReference type="EMBL" id="OKY95644.1"/>
    </source>
</evidence>